<evidence type="ECO:0000256" key="1">
    <source>
        <dbReference type="SAM" id="Phobius"/>
    </source>
</evidence>
<sequence length="132" mass="14245">MKKLIWLSFVILAGLWTAAIMLVLRLSDWLLGVVAQTRLPADLPQVPALPPGVPVPEWAAGWADSAWLAPLQQALMELARQLNTLLPIAGGLSSVIAMAAWVFWGLVMVALLALAIGLHWLAGQRQAQANRP</sequence>
<name>A0A157REW6_9BORD</name>
<keyword evidence="3" id="KW-1185">Reference proteome</keyword>
<keyword evidence="1" id="KW-1133">Transmembrane helix</keyword>
<dbReference type="eggNOG" id="ENOG5033IQM">
    <property type="taxonomic scope" value="Bacteria"/>
</dbReference>
<dbReference type="OrthoDB" id="8527614at2"/>
<proteinExistence type="predicted"/>
<dbReference type="RefSeq" id="WP_063491735.1">
    <property type="nucleotide sequence ID" value="NZ_CP016340.1"/>
</dbReference>
<dbReference type="EMBL" id="LT546645">
    <property type="protein sequence ID" value="SAI68755.1"/>
    <property type="molecule type" value="Genomic_DNA"/>
</dbReference>
<accession>A0A157REW6</accession>
<feature type="transmembrane region" description="Helical" evidence="1">
    <location>
        <begin position="101"/>
        <end position="122"/>
    </location>
</feature>
<keyword evidence="1" id="KW-0812">Transmembrane</keyword>
<dbReference type="KEGG" id="btrm:SAMEA390648701488"/>
<reference evidence="2 3" key="1">
    <citation type="submission" date="2016-04" db="EMBL/GenBank/DDBJ databases">
        <authorList>
            <consortium name="Pathogen Informatics"/>
        </authorList>
    </citation>
    <scope>NUCLEOTIDE SEQUENCE [LARGE SCALE GENOMIC DNA]</scope>
    <source>
        <strain evidence="2 3">H044680328</strain>
    </source>
</reference>
<keyword evidence="1" id="KW-0472">Membrane</keyword>
<gene>
    <name evidence="2" type="ORF">SAMEA3906487_01488</name>
</gene>
<dbReference type="STRING" id="123899.SAMEA3906487_01488"/>
<dbReference type="PATRIC" id="fig|123899.6.peg.1468"/>
<organism evidence="2 3">
    <name type="scientific">Bordetella trematum</name>
    <dbReference type="NCBI Taxonomy" id="123899"/>
    <lineage>
        <taxon>Bacteria</taxon>
        <taxon>Pseudomonadati</taxon>
        <taxon>Pseudomonadota</taxon>
        <taxon>Betaproteobacteria</taxon>
        <taxon>Burkholderiales</taxon>
        <taxon>Alcaligenaceae</taxon>
        <taxon>Bordetella</taxon>
    </lineage>
</organism>
<dbReference type="AlphaFoldDB" id="A0A157REW6"/>
<evidence type="ECO:0000313" key="2">
    <source>
        <dbReference type="EMBL" id="SAI68755.1"/>
    </source>
</evidence>
<dbReference type="GeneID" id="56591222"/>
<evidence type="ECO:0000313" key="3">
    <source>
        <dbReference type="Proteomes" id="UP000076825"/>
    </source>
</evidence>
<protein>
    <submittedName>
        <fullName evidence="2">Uncharacterized protein</fullName>
    </submittedName>
</protein>
<dbReference type="Proteomes" id="UP000076825">
    <property type="component" value="Chromosome 1"/>
</dbReference>